<comment type="caution">
    <text evidence="2">The sequence shown here is derived from an EMBL/GenBank/DDBJ whole genome shotgun (WGS) entry which is preliminary data.</text>
</comment>
<protein>
    <recommendedName>
        <fullName evidence="4">Lysozyme inhibitor LprI N-terminal domain-containing protein</fullName>
    </recommendedName>
</protein>
<evidence type="ECO:0000256" key="1">
    <source>
        <dbReference type="SAM" id="SignalP"/>
    </source>
</evidence>
<sequence length="255" mass="29061">MHKRLLLCSALALAGCNSSPSNGDLENFLEPKFAACQNIKVIDIAKTNGYEEDGYYRVDFTYGIALKDAGQLQEIKTLWQQEQERSAQAKTAYAEREQRVALLRQEIETLEQASAPRFEQFDDGQMHHSQGISATRVLTPREQYLAALDAWRNHPPEALRLKQEELKAYEQAFKDQWGNYSYQFLGQVGPAVSRFYRQGCPSTTYKFTQGMLEGHAQAAEQSNDPSHWFEARELHMKGSVTMRKTENGWRALSDG</sequence>
<dbReference type="AlphaFoldDB" id="A0AA42W3X6"/>
<evidence type="ECO:0000313" key="2">
    <source>
        <dbReference type="EMBL" id="MDH2006857.1"/>
    </source>
</evidence>
<evidence type="ECO:0008006" key="4">
    <source>
        <dbReference type="Google" id="ProtNLM"/>
    </source>
</evidence>
<keyword evidence="1" id="KW-0732">Signal</keyword>
<name>A0AA42W3X6_9BURK</name>
<gene>
    <name evidence="2" type="ORF">N5J23_15105</name>
</gene>
<dbReference type="RefSeq" id="WP_279852041.1">
    <property type="nucleotide sequence ID" value="NZ_JAOCIA010000037.1"/>
</dbReference>
<organism evidence="2 3">
    <name type="scientific">Comamonas aquatica</name>
    <dbReference type="NCBI Taxonomy" id="225991"/>
    <lineage>
        <taxon>Bacteria</taxon>
        <taxon>Pseudomonadati</taxon>
        <taxon>Pseudomonadota</taxon>
        <taxon>Betaproteobacteria</taxon>
        <taxon>Burkholderiales</taxon>
        <taxon>Comamonadaceae</taxon>
        <taxon>Comamonas</taxon>
    </lineage>
</organism>
<proteinExistence type="predicted"/>
<feature type="chain" id="PRO_5041237387" description="Lysozyme inhibitor LprI N-terminal domain-containing protein" evidence="1">
    <location>
        <begin position="24"/>
        <end position="255"/>
    </location>
</feature>
<evidence type="ECO:0000313" key="3">
    <source>
        <dbReference type="Proteomes" id="UP001161294"/>
    </source>
</evidence>
<dbReference type="EMBL" id="JAOCJW010000035">
    <property type="protein sequence ID" value="MDH2006857.1"/>
    <property type="molecule type" value="Genomic_DNA"/>
</dbReference>
<dbReference type="Proteomes" id="UP001161294">
    <property type="component" value="Unassembled WGS sequence"/>
</dbReference>
<reference evidence="2" key="1">
    <citation type="submission" date="2022-09" db="EMBL/GenBank/DDBJ databases">
        <title>Intensive care unit water sources are persistently colonized with multi-drug resistant bacteria and are the site of extensive horizontal gene transfer of antibiotic resistance genes.</title>
        <authorList>
            <person name="Diorio-Toth L."/>
        </authorList>
    </citation>
    <scope>NUCLEOTIDE SEQUENCE</scope>
    <source>
        <strain evidence="2">GD03686</strain>
    </source>
</reference>
<feature type="signal peptide" evidence="1">
    <location>
        <begin position="1"/>
        <end position="23"/>
    </location>
</feature>
<dbReference type="PROSITE" id="PS51257">
    <property type="entry name" value="PROKAR_LIPOPROTEIN"/>
    <property type="match status" value="1"/>
</dbReference>
<accession>A0AA42W3X6</accession>